<keyword evidence="3" id="KW-0732">Signal</keyword>
<evidence type="ECO:0000256" key="3">
    <source>
        <dbReference type="ARBA" id="ARBA00022729"/>
    </source>
</evidence>
<dbReference type="GO" id="GO:0009279">
    <property type="term" value="C:cell outer membrane"/>
    <property type="evidence" value="ECO:0007669"/>
    <property type="project" value="UniProtKB-SubCell"/>
</dbReference>
<organism evidence="7 8">
    <name type="scientific">Billgrantia endophytica</name>
    <dbReference type="NCBI Taxonomy" id="2033802"/>
    <lineage>
        <taxon>Bacteria</taxon>
        <taxon>Pseudomonadati</taxon>
        <taxon>Pseudomonadota</taxon>
        <taxon>Gammaproteobacteria</taxon>
        <taxon>Oceanospirillales</taxon>
        <taxon>Halomonadaceae</taxon>
        <taxon>Billgrantia</taxon>
    </lineage>
</organism>
<comment type="caution">
    <text evidence="7">The sequence shown here is derived from an EMBL/GenBank/DDBJ whole genome shotgun (WGS) entry which is preliminary data.</text>
</comment>
<gene>
    <name evidence="7" type="ORF">C1H69_06335</name>
</gene>
<evidence type="ECO:0000313" key="8">
    <source>
        <dbReference type="Proteomes" id="UP000235803"/>
    </source>
</evidence>
<evidence type="ECO:0000256" key="4">
    <source>
        <dbReference type="ARBA" id="ARBA00023136"/>
    </source>
</evidence>
<evidence type="ECO:0008006" key="9">
    <source>
        <dbReference type="Google" id="ProtNLM"/>
    </source>
</evidence>
<evidence type="ECO:0000313" key="7">
    <source>
        <dbReference type="EMBL" id="PMR76724.1"/>
    </source>
</evidence>
<proteinExistence type="inferred from homology"/>
<reference evidence="7 8" key="1">
    <citation type="submission" date="2018-01" db="EMBL/GenBank/DDBJ databases">
        <title>Halomonas endophytica sp. nov., isolated from storage liquid in the stems of Populus euphratica.</title>
        <authorList>
            <person name="Chen C."/>
        </authorList>
    </citation>
    <scope>NUCLEOTIDE SEQUENCE [LARGE SCALE GENOMIC DNA]</scope>
    <source>
        <strain evidence="7 8">MC28</strain>
    </source>
</reference>
<evidence type="ECO:0000256" key="5">
    <source>
        <dbReference type="ARBA" id="ARBA00023237"/>
    </source>
</evidence>
<protein>
    <recommendedName>
        <fullName evidence="9">MipA/OmpV family protein</fullName>
    </recommendedName>
</protein>
<keyword evidence="5" id="KW-0998">Cell outer membrane</keyword>
<dbReference type="OrthoDB" id="8562138at2"/>
<comment type="similarity">
    <text evidence="2">Belongs to the MipA/OmpV family.</text>
</comment>
<dbReference type="PANTHER" id="PTHR38776">
    <property type="entry name" value="MLTA-INTERACTING PROTEIN-RELATED"/>
    <property type="match status" value="1"/>
</dbReference>
<accession>A0A2N7U8G7</accession>
<name>A0A2N7U8G7_9GAMM</name>
<evidence type="ECO:0000256" key="1">
    <source>
        <dbReference type="ARBA" id="ARBA00004442"/>
    </source>
</evidence>
<evidence type="ECO:0000256" key="6">
    <source>
        <dbReference type="SAM" id="MobiDB-lite"/>
    </source>
</evidence>
<sequence length="246" mass="26868">MSPASAQTADAAPDQGTASAESSDSQWAIGLAGGINYQVYRDFDDSVRGLPLITYENQWVHVFGPGVDVKLPSLGPVSFRLRGRYIGEGYESDDSSYLEGMSDRDSSVWVGGVATWRTDVANLSAEVLADAMDNSKGTRTKLQIDRRFAAGAFGFTPRLTAEWVDSKYVDYYYGVTPGEARTWRTAYEGDSTVNTGVGLRIDWQPAPKHAVFLDMGATRMGSTITDSPLVDEDIQYGVGIGYFYLF</sequence>
<dbReference type="EMBL" id="PNRF01000012">
    <property type="protein sequence ID" value="PMR76724.1"/>
    <property type="molecule type" value="Genomic_DNA"/>
</dbReference>
<keyword evidence="8" id="KW-1185">Reference proteome</keyword>
<dbReference type="AlphaFoldDB" id="A0A2N7U8G7"/>
<keyword evidence="4" id="KW-0472">Membrane</keyword>
<dbReference type="Proteomes" id="UP000235803">
    <property type="component" value="Unassembled WGS sequence"/>
</dbReference>
<comment type="subcellular location">
    <subcellularLocation>
        <location evidence="1">Cell outer membrane</location>
    </subcellularLocation>
</comment>
<evidence type="ECO:0000256" key="2">
    <source>
        <dbReference type="ARBA" id="ARBA00005722"/>
    </source>
</evidence>
<dbReference type="InterPro" id="IPR010583">
    <property type="entry name" value="MipA"/>
</dbReference>
<dbReference type="PANTHER" id="PTHR38776:SF1">
    <property type="entry name" value="MLTA-INTERACTING PROTEIN-RELATED"/>
    <property type="match status" value="1"/>
</dbReference>
<feature type="region of interest" description="Disordered" evidence="6">
    <location>
        <begin position="1"/>
        <end position="23"/>
    </location>
</feature>
<dbReference type="Pfam" id="PF06629">
    <property type="entry name" value="MipA"/>
    <property type="match status" value="1"/>
</dbReference>